<name>A0ABT3ACL3_9ALTE</name>
<reference evidence="2 3" key="1">
    <citation type="submission" date="2022-10" db="EMBL/GenBank/DDBJ databases">
        <title>Aestuariibacter sp. AA17 isolated from Montipora capitata coral fragment.</title>
        <authorList>
            <person name="Emsley S.A."/>
            <person name="Pfannmuller K.M."/>
            <person name="Loughran R.M."/>
            <person name="Shlafstein M."/>
            <person name="Papke E."/>
            <person name="Saw J.H."/>
            <person name="Ushijima B."/>
            <person name="Videau P."/>
        </authorList>
    </citation>
    <scope>NUCLEOTIDE SEQUENCE [LARGE SCALE GENOMIC DNA]</scope>
    <source>
        <strain evidence="2 3">AA17</strain>
    </source>
</reference>
<dbReference type="InterPro" id="IPR029045">
    <property type="entry name" value="ClpP/crotonase-like_dom_sf"/>
</dbReference>
<evidence type="ECO:0000256" key="1">
    <source>
        <dbReference type="ARBA" id="ARBA00005254"/>
    </source>
</evidence>
<dbReference type="Proteomes" id="UP001652504">
    <property type="component" value="Unassembled WGS sequence"/>
</dbReference>
<dbReference type="SUPFAM" id="SSF52096">
    <property type="entry name" value="ClpP/crotonase"/>
    <property type="match status" value="1"/>
</dbReference>
<dbReference type="PANTHER" id="PTHR11941">
    <property type="entry name" value="ENOYL-COA HYDRATASE-RELATED"/>
    <property type="match status" value="1"/>
</dbReference>
<dbReference type="Pfam" id="PF00378">
    <property type="entry name" value="ECH_1"/>
    <property type="match status" value="1"/>
</dbReference>
<dbReference type="Gene3D" id="3.90.226.10">
    <property type="entry name" value="2-enoyl-CoA Hydratase, Chain A, domain 1"/>
    <property type="match status" value="1"/>
</dbReference>
<accession>A0ABT3ACL3</accession>
<evidence type="ECO:0000313" key="2">
    <source>
        <dbReference type="EMBL" id="MCV2886378.1"/>
    </source>
</evidence>
<comment type="similarity">
    <text evidence="1">Belongs to the enoyl-CoA hydratase/isomerase family.</text>
</comment>
<evidence type="ECO:0000313" key="3">
    <source>
        <dbReference type="Proteomes" id="UP001652504"/>
    </source>
</evidence>
<sequence length="225" mass="24090">MSQLVDLNLSEKVAVITLQNGKVNAISHALLDELNAALDKVEEAGVVLVIKGQAGMFSAGYDLATMKESPEAAKKLVQRGSSLTLRLLAFPTPVIAACTGHAVAKGAFILLASDYRLGVDGDFKIGLNEVAIGMTMHHAGIELAKGRLAPVYFNRSVLCAEMYSPEHAVDAGFLDRIVPAEAMDVAIEQIVNFMSQLNMKAHHQTKLKARKPLLESLANAIELDA</sequence>
<gene>
    <name evidence="2" type="ORF">OE749_16910</name>
</gene>
<dbReference type="EMBL" id="JAOWKX010000010">
    <property type="protein sequence ID" value="MCV2886378.1"/>
    <property type="molecule type" value="Genomic_DNA"/>
</dbReference>
<comment type="caution">
    <text evidence="2">The sequence shown here is derived from an EMBL/GenBank/DDBJ whole genome shotgun (WGS) entry which is preliminary data.</text>
</comment>
<keyword evidence="3" id="KW-1185">Reference proteome</keyword>
<dbReference type="NCBIfam" id="NF004858">
    <property type="entry name" value="PRK06213.1"/>
    <property type="match status" value="1"/>
</dbReference>
<dbReference type="CDD" id="cd06558">
    <property type="entry name" value="crotonase-like"/>
    <property type="match status" value="1"/>
</dbReference>
<dbReference type="InterPro" id="IPR001753">
    <property type="entry name" value="Enoyl-CoA_hydra/iso"/>
</dbReference>
<dbReference type="PANTHER" id="PTHR11941:SF54">
    <property type="entry name" value="ENOYL-COA HYDRATASE, MITOCHONDRIAL"/>
    <property type="match status" value="1"/>
</dbReference>
<proteinExistence type="inferred from homology"/>
<organism evidence="2 3">
    <name type="scientific">Fluctibacter corallii</name>
    <dbReference type="NCBI Taxonomy" id="2984329"/>
    <lineage>
        <taxon>Bacteria</taxon>
        <taxon>Pseudomonadati</taxon>
        <taxon>Pseudomonadota</taxon>
        <taxon>Gammaproteobacteria</taxon>
        <taxon>Alteromonadales</taxon>
        <taxon>Alteromonadaceae</taxon>
        <taxon>Fluctibacter</taxon>
    </lineage>
</organism>
<dbReference type="RefSeq" id="WP_263713665.1">
    <property type="nucleotide sequence ID" value="NZ_JAOWKX010000010.1"/>
</dbReference>
<protein>
    <submittedName>
        <fullName evidence="2">Crotonase/enoyl-CoA hydratase family protein</fullName>
    </submittedName>
</protein>